<evidence type="ECO:0000313" key="1">
    <source>
        <dbReference type="EMBL" id="MBO8458303.1"/>
    </source>
</evidence>
<dbReference type="Proteomes" id="UP000823638">
    <property type="component" value="Unassembled WGS sequence"/>
</dbReference>
<dbReference type="EMBL" id="JADIMM010000102">
    <property type="protein sequence ID" value="MBO8458303.1"/>
    <property type="molecule type" value="Genomic_DNA"/>
</dbReference>
<name>A0A9D9HR39_9SPIR</name>
<evidence type="ECO:0000313" key="2">
    <source>
        <dbReference type="Proteomes" id="UP000823638"/>
    </source>
</evidence>
<protein>
    <submittedName>
        <fullName evidence="1">Uncharacterized protein</fullName>
    </submittedName>
</protein>
<sequence length="265" mass="31299">MMKDKNQIIKQQKNFISELKQKPLDFISKIDKTEIETILLSGSVARGDYFPGKYGGMTDLIIMRKPGSMISPEELLGENQDPGIPYHCVCSEGNWFEILFSDFIDIEKFQMLDEARKSAIMESTVLFDKAGKYGSQSEKIKELTWEYCRKELKRNIEYIRYLISDYKKDRWYRREAFLQLHENLNTAINAGIKCLFYINNLYPPAEDRRLYYSFSLKKLPENYREKIPDLKTQIAGDKNDYFRREKIFREVLLNFIEKKAQPTPG</sequence>
<accession>A0A9D9HR39</accession>
<comment type="caution">
    <text evidence="1">The sequence shown here is derived from an EMBL/GenBank/DDBJ whole genome shotgun (WGS) entry which is preliminary data.</text>
</comment>
<gene>
    <name evidence="1" type="ORF">IAA81_08790</name>
</gene>
<reference evidence="1" key="2">
    <citation type="journal article" date="2021" name="PeerJ">
        <title>Extensive microbial diversity within the chicken gut microbiome revealed by metagenomics and culture.</title>
        <authorList>
            <person name="Gilroy R."/>
            <person name="Ravi A."/>
            <person name="Getino M."/>
            <person name="Pursley I."/>
            <person name="Horton D.L."/>
            <person name="Alikhan N.F."/>
            <person name="Baker D."/>
            <person name="Gharbi K."/>
            <person name="Hall N."/>
            <person name="Watson M."/>
            <person name="Adriaenssens E.M."/>
            <person name="Foster-Nyarko E."/>
            <person name="Jarju S."/>
            <person name="Secka A."/>
            <person name="Antonio M."/>
            <person name="Oren A."/>
            <person name="Chaudhuri R.R."/>
            <person name="La Ragione R."/>
            <person name="Hildebrand F."/>
            <person name="Pallen M.J."/>
        </authorList>
    </citation>
    <scope>NUCLEOTIDE SEQUENCE</scope>
    <source>
        <strain evidence="1">10532</strain>
    </source>
</reference>
<dbReference type="AlphaFoldDB" id="A0A9D9HR39"/>
<reference evidence="1" key="1">
    <citation type="submission" date="2020-10" db="EMBL/GenBank/DDBJ databases">
        <authorList>
            <person name="Gilroy R."/>
        </authorList>
    </citation>
    <scope>NUCLEOTIDE SEQUENCE</scope>
    <source>
        <strain evidence="1">10532</strain>
    </source>
</reference>
<organism evidence="1 2">
    <name type="scientific">Candidatus Gallitreponema excrementavium</name>
    <dbReference type="NCBI Taxonomy" id="2840840"/>
    <lineage>
        <taxon>Bacteria</taxon>
        <taxon>Pseudomonadati</taxon>
        <taxon>Spirochaetota</taxon>
        <taxon>Spirochaetia</taxon>
        <taxon>Spirochaetales</taxon>
        <taxon>Candidatus Gallitreponema</taxon>
    </lineage>
</organism>
<proteinExistence type="predicted"/>